<name>A0A072TY30_MEDTR</name>
<evidence type="ECO:0000313" key="2">
    <source>
        <dbReference type="EnsemblPlants" id="KEH22106"/>
    </source>
</evidence>
<dbReference type="AlphaFoldDB" id="A0A072TY30"/>
<dbReference type="HOGENOM" id="CLU_2641900_0_0_1"/>
<reference evidence="1 3" key="2">
    <citation type="journal article" date="2014" name="BMC Genomics">
        <title>An improved genome release (version Mt4.0) for the model legume Medicago truncatula.</title>
        <authorList>
            <person name="Tang H."/>
            <person name="Krishnakumar V."/>
            <person name="Bidwell S."/>
            <person name="Rosen B."/>
            <person name="Chan A."/>
            <person name="Zhou S."/>
            <person name="Gentzbittel L."/>
            <person name="Childs K.L."/>
            <person name="Yandell M."/>
            <person name="Gundlach H."/>
            <person name="Mayer K.F."/>
            <person name="Schwartz D.C."/>
            <person name="Town C.D."/>
        </authorList>
    </citation>
    <scope>GENOME REANNOTATION</scope>
    <source>
        <strain evidence="1">A17</strain>
        <strain evidence="2 3">cv. Jemalong A17</strain>
    </source>
</reference>
<organism evidence="1 3">
    <name type="scientific">Medicago truncatula</name>
    <name type="common">Barrel medic</name>
    <name type="synonym">Medicago tribuloides</name>
    <dbReference type="NCBI Taxonomy" id="3880"/>
    <lineage>
        <taxon>Eukaryota</taxon>
        <taxon>Viridiplantae</taxon>
        <taxon>Streptophyta</taxon>
        <taxon>Embryophyta</taxon>
        <taxon>Tracheophyta</taxon>
        <taxon>Spermatophyta</taxon>
        <taxon>Magnoliopsida</taxon>
        <taxon>eudicotyledons</taxon>
        <taxon>Gunneridae</taxon>
        <taxon>Pentapetalae</taxon>
        <taxon>rosids</taxon>
        <taxon>fabids</taxon>
        <taxon>Fabales</taxon>
        <taxon>Fabaceae</taxon>
        <taxon>Papilionoideae</taxon>
        <taxon>50 kb inversion clade</taxon>
        <taxon>NPAAA clade</taxon>
        <taxon>Hologalegina</taxon>
        <taxon>IRL clade</taxon>
        <taxon>Trifolieae</taxon>
        <taxon>Medicago</taxon>
    </lineage>
</organism>
<keyword evidence="3" id="KW-1185">Reference proteome</keyword>
<gene>
    <name evidence="1" type="ordered locus">MTR_7g033195</name>
</gene>
<dbReference type="EMBL" id="CM001223">
    <property type="protein sequence ID" value="KEH22106.1"/>
    <property type="molecule type" value="Genomic_DNA"/>
</dbReference>
<proteinExistence type="predicted"/>
<reference evidence="2" key="3">
    <citation type="submission" date="2015-04" db="UniProtKB">
        <authorList>
            <consortium name="EnsemblPlants"/>
        </authorList>
    </citation>
    <scope>IDENTIFICATION</scope>
    <source>
        <strain evidence="2">cv. Jemalong A17</strain>
    </source>
</reference>
<accession>A0A072TY30</accession>
<evidence type="ECO:0000313" key="1">
    <source>
        <dbReference type="EMBL" id="KEH22106.1"/>
    </source>
</evidence>
<dbReference type="EnsemblPlants" id="KEH22106">
    <property type="protein sequence ID" value="KEH22106"/>
    <property type="gene ID" value="MTR_7g033195"/>
</dbReference>
<evidence type="ECO:0000313" key="3">
    <source>
        <dbReference type="Proteomes" id="UP000002051"/>
    </source>
</evidence>
<protein>
    <submittedName>
        <fullName evidence="1 2">Uncharacterized protein</fullName>
    </submittedName>
</protein>
<sequence length="77" mass="8569">MTIMPDKEDTSRSNLCTQSRDIKEYVTQVSIIAIKGTSLMKQVSQIKSSELEISAPLKANTFTSDCAFFGFCHCVMI</sequence>
<dbReference type="Proteomes" id="UP000002051">
    <property type="component" value="Unassembled WGS sequence"/>
</dbReference>
<reference evidence="1 3" key="1">
    <citation type="journal article" date="2011" name="Nature">
        <title>The Medicago genome provides insight into the evolution of rhizobial symbioses.</title>
        <authorList>
            <person name="Young N.D."/>
            <person name="Debelle F."/>
            <person name="Oldroyd G.E."/>
            <person name="Geurts R."/>
            <person name="Cannon S.B."/>
            <person name="Udvardi M.K."/>
            <person name="Benedito V.A."/>
            <person name="Mayer K.F."/>
            <person name="Gouzy J."/>
            <person name="Schoof H."/>
            <person name="Van de Peer Y."/>
            <person name="Proost S."/>
            <person name="Cook D.R."/>
            <person name="Meyers B.C."/>
            <person name="Spannagl M."/>
            <person name="Cheung F."/>
            <person name="De Mita S."/>
            <person name="Krishnakumar V."/>
            <person name="Gundlach H."/>
            <person name="Zhou S."/>
            <person name="Mudge J."/>
            <person name="Bharti A.K."/>
            <person name="Murray J.D."/>
            <person name="Naoumkina M.A."/>
            <person name="Rosen B."/>
            <person name="Silverstein K.A."/>
            <person name="Tang H."/>
            <person name="Rombauts S."/>
            <person name="Zhao P.X."/>
            <person name="Zhou P."/>
            <person name="Barbe V."/>
            <person name="Bardou P."/>
            <person name="Bechner M."/>
            <person name="Bellec A."/>
            <person name="Berger A."/>
            <person name="Berges H."/>
            <person name="Bidwell S."/>
            <person name="Bisseling T."/>
            <person name="Choisne N."/>
            <person name="Couloux A."/>
            <person name="Denny R."/>
            <person name="Deshpande S."/>
            <person name="Dai X."/>
            <person name="Doyle J.J."/>
            <person name="Dudez A.M."/>
            <person name="Farmer A.D."/>
            <person name="Fouteau S."/>
            <person name="Franken C."/>
            <person name="Gibelin C."/>
            <person name="Gish J."/>
            <person name="Goldstein S."/>
            <person name="Gonzalez A.J."/>
            <person name="Green P.J."/>
            <person name="Hallab A."/>
            <person name="Hartog M."/>
            <person name="Hua A."/>
            <person name="Humphray S.J."/>
            <person name="Jeong D.H."/>
            <person name="Jing Y."/>
            <person name="Jocker A."/>
            <person name="Kenton S.M."/>
            <person name="Kim D.J."/>
            <person name="Klee K."/>
            <person name="Lai H."/>
            <person name="Lang C."/>
            <person name="Lin S."/>
            <person name="Macmil S.L."/>
            <person name="Magdelenat G."/>
            <person name="Matthews L."/>
            <person name="McCorrison J."/>
            <person name="Monaghan E.L."/>
            <person name="Mun J.H."/>
            <person name="Najar F.Z."/>
            <person name="Nicholson C."/>
            <person name="Noirot C."/>
            <person name="O'Bleness M."/>
            <person name="Paule C.R."/>
            <person name="Poulain J."/>
            <person name="Prion F."/>
            <person name="Qin B."/>
            <person name="Qu C."/>
            <person name="Retzel E.F."/>
            <person name="Riddle C."/>
            <person name="Sallet E."/>
            <person name="Samain S."/>
            <person name="Samson N."/>
            <person name="Sanders I."/>
            <person name="Saurat O."/>
            <person name="Scarpelli C."/>
            <person name="Schiex T."/>
            <person name="Segurens B."/>
            <person name="Severin A.J."/>
            <person name="Sherrier D.J."/>
            <person name="Shi R."/>
            <person name="Sims S."/>
            <person name="Singer S.R."/>
            <person name="Sinharoy S."/>
            <person name="Sterck L."/>
            <person name="Viollet A."/>
            <person name="Wang B.B."/>
            <person name="Wang K."/>
            <person name="Wang M."/>
            <person name="Wang X."/>
            <person name="Warfsmann J."/>
            <person name="Weissenbach J."/>
            <person name="White D.D."/>
            <person name="White J.D."/>
            <person name="Wiley G.B."/>
            <person name="Wincker P."/>
            <person name="Xing Y."/>
            <person name="Yang L."/>
            <person name="Yao Z."/>
            <person name="Ying F."/>
            <person name="Zhai J."/>
            <person name="Zhou L."/>
            <person name="Zuber A."/>
            <person name="Denarie J."/>
            <person name="Dixon R.A."/>
            <person name="May G.D."/>
            <person name="Schwartz D.C."/>
            <person name="Rogers J."/>
            <person name="Quetier F."/>
            <person name="Town C.D."/>
            <person name="Roe B.A."/>
        </authorList>
    </citation>
    <scope>NUCLEOTIDE SEQUENCE [LARGE SCALE GENOMIC DNA]</scope>
    <source>
        <strain evidence="1">A17</strain>
        <strain evidence="2 3">cv. Jemalong A17</strain>
    </source>
</reference>